<organism evidence="2 3">
    <name type="scientific">Micromonospora vinacea</name>
    <dbReference type="NCBI Taxonomy" id="709878"/>
    <lineage>
        <taxon>Bacteria</taxon>
        <taxon>Bacillati</taxon>
        <taxon>Actinomycetota</taxon>
        <taxon>Actinomycetes</taxon>
        <taxon>Micromonosporales</taxon>
        <taxon>Micromonosporaceae</taxon>
        <taxon>Micromonospora</taxon>
    </lineage>
</organism>
<evidence type="ECO:0000259" key="1">
    <source>
        <dbReference type="Pfam" id="PF12697"/>
    </source>
</evidence>
<dbReference type="EMBL" id="JADOTY010000001">
    <property type="protein sequence ID" value="MBG6106013.1"/>
    <property type="molecule type" value="Genomic_DNA"/>
</dbReference>
<protein>
    <recommendedName>
        <fullName evidence="1">AB hydrolase-1 domain-containing protein</fullName>
    </recommendedName>
</protein>
<feature type="domain" description="AB hydrolase-1" evidence="1">
    <location>
        <begin position="6"/>
        <end position="225"/>
    </location>
</feature>
<gene>
    <name evidence="2" type="ORF">IW249_006427</name>
</gene>
<dbReference type="InterPro" id="IPR052897">
    <property type="entry name" value="Sec-Metab_Biosynth_Hydrolase"/>
</dbReference>
<keyword evidence="3" id="KW-1185">Reference proteome</keyword>
<name>A0ABS0KCV0_9ACTN</name>
<dbReference type="PANTHER" id="PTHR37017:SF11">
    <property type="entry name" value="ESTERASE_LIPASE_THIOESTERASE DOMAIN-CONTAINING PROTEIN"/>
    <property type="match status" value="1"/>
</dbReference>
<dbReference type="Pfam" id="PF12697">
    <property type="entry name" value="Abhydrolase_6"/>
    <property type="match status" value="1"/>
</dbReference>
<dbReference type="Gene3D" id="3.40.50.1820">
    <property type="entry name" value="alpha/beta hydrolase"/>
    <property type="match status" value="1"/>
</dbReference>
<dbReference type="RefSeq" id="WP_196924228.1">
    <property type="nucleotide sequence ID" value="NZ_JADOTY010000001.1"/>
</dbReference>
<dbReference type="InterPro" id="IPR029058">
    <property type="entry name" value="AB_hydrolase_fold"/>
</dbReference>
<dbReference type="SUPFAM" id="SSF53474">
    <property type="entry name" value="alpha/beta-Hydrolases"/>
    <property type="match status" value="1"/>
</dbReference>
<reference evidence="2 3" key="1">
    <citation type="submission" date="2020-11" db="EMBL/GenBank/DDBJ databases">
        <title>Sequencing the genomes of 1000 actinobacteria strains.</title>
        <authorList>
            <person name="Klenk H.-P."/>
        </authorList>
    </citation>
    <scope>NUCLEOTIDE SEQUENCE [LARGE SCALE GENOMIC DNA]</scope>
    <source>
        <strain evidence="2 3">DSM 101695</strain>
    </source>
</reference>
<comment type="caution">
    <text evidence="2">The sequence shown here is derived from an EMBL/GenBank/DDBJ whole genome shotgun (WGS) entry which is preliminary data.</text>
</comment>
<dbReference type="Proteomes" id="UP000631791">
    <property type="component" value="Unassembled WGS sequence"/>
</dbReference>
<evidence type="ECO:0000313" key="2">
    <source>
        <dbReference type="EMBL" id="MBG6106013.1"/>
    </source>
</evidence>
<dbReference type="InterPro" id="IPR000073">
    <property type="entry name" value="AB_hydrolase_1"/>
</dbReference>
<proteinExistence type="predicted"/>
<evidence type="ECO:0000313" key="3">
    <source>
        <dbReference type="Proteomes" id="UP000631791"/>
    </source>
</evidence>
<accession>A0ABS0KCV0</accession>
<dbReference type="PANTHER" id="PTHR37017">
    <property type="entry name" value="AB HYDROLASE-1 DOMAIN-CONTAINING PROTEIN-RELATED"/>
    <property type="match status" value="1"/>
</dbReference>
<sequence length="237" mass="25011">MSDATFLLVHGGHHGEWVWGPLQKAMAERGLATRTVTLPTAVTDASSGEPYPSMYDDAQVVREAIAEITGPVVVVAHSYAGVPVTEAITAESGVAHAVYVAAYMVDTGESMFGTHGVPTPDSLGGLRPAANPDLNLPLAFYDGDPTNPETAAAIARLVPQSARADYESVTRVGWREVANSYVIPSDDISLTGTIAEQMAARADRVFRVPGNHAPFWSNPAEFADVLVEIDGLVHSAS</sequence>